<dbReference type="Proteomes" id="UP000622707">
    <property type="component" value="Unassembled WGS sequence"/>
</dbReference>
<dbReference type="PANTHER" id="PTHR46268">
    <property type="entry name" value="STRESS RESPONSE PROTEIN NHAX"/>
    <property type="match status" value="1"/>
</dbReference>
<sequence>MAADIRQILVHLDPTKGAARRLGTACELARGLQASLTALYATTPAFAELPYAPTIGGTGMSGALLQRDERRRQQAFKVFEETRRASGVEVAWAQTGQVPVTDAFAQQALFADLLVLGQADPTDDDATAVPADFPESVLLACGRPALLVPHIGAPRTIGRTVAIAWKETPQAARAVTAALPFLRKAARVHVLSWGEESSPGVAGQPLDLAKYLAAHGIAFSWDRAGAERQQIGELLLSRAFDFGADLLVMGCYGQSRAREWILGGASRTILQSMTLPVLMMH</sequence>
<comment type="caution">
    <text evidence="2">The sequence shown here is derived from an EMBL/GenBank/DDBJ whole genome shotgun (WGS) entry which is preliminary data.</text>
</comment>
<dbReference type="InterPro" id="IPR006015">
    <property type="entry name" value="Universal_stress_UspA"/>
</dbReference>
<evidence type="ECO:0000256" key="1">
    <source>
        <dbReference type="ARBA" id="ARBA00008791"/>
    </source>
</evidence>
<reference evidence="2 3" key="1">
    <citation type="journal article" date="2017" name="Int. J. Syst. Evol. Microbiol.">
        <title>Ramlibacter alkalitolerans sp. nov., alkali-tolerant bacterium isolated from soil of ginseng.</title>
        <authorList>
            <person name="Lee D.H."/>
            <person name="Cha C.J."/>
        </authorList>
    </citation>
    <scope>NUCLEOTIDE SEQUENCE [LARGE SCALE GENOMIC DNA]</scope>
    <source>
        <strain evidence="2 3">KACC 19305</strain>
    </source>
</reference>
<proteinExistence type="inferred from homology"/>
<dbReference type="PANTHER" id="PTHR46268:SF15">
    <property type="entry name" value="UNIVERSAL STRESS PROTEIN HP_0031"/>
    <property type="match status" value="1"/>
</dbReference>
<dbReference type="Gene3D" id="3.40.50.12370">
    <property type="match status" value="1"/>
</dbReference>
<dbReference type="SUPFAM" id="SSF52402">
    <property type="entry name" value="Adenine nucleotide alpha hydrolases-like"/>
    <property type="match status" value="2"/>
</dbReference>
<organism evidence="2 3">
    <name type="scientific">Ramlibacter alkalitolerans</name>
    <dbReference type="NCBI Taxonomy" id="2039631"/>
    <lineage>
        <taxon>Bacteria</taxon>
        <taxon>Pseudomonadati</taxon>
        <taxon>Pseudomonadota</taxon>
        <taxon>Betaproteobacteria</taxon>
        <taxon>Burkholderiales</taxon>
        <taxon>Comamonadaceae</taxon>
        <taxon>Ramlibacter</taxon>
    </lineage>
</organism>
<accession>A0ABS1JHN2</accession>
<dbReference type="RefSeq" id="WP_201686840.1">
    <property type="nucleotide sequence ID" value="NZ_JAEQND010000001.1"/>
</dbReference>
<dbReference type="EMBL" id="JAEQND010000001">
    <property type="protein sequence ID" value="MBL0423591.1"/>
    <property type="molecule type" value="Genomic_DNA"/>
</dbReference>
<protein>
    <submittedName>
        <fullName evidence="2">Universal stress protein</fullName>
    </submittedName>
</protein>
<evidence type="ECO:0000313" key="2">
    <source>
        <dbReference type="EMBL" id="MBL0423591.1"/>
    </source>
</evidence>
<dbReference type="PRINTS" id="PR01438">
    <property type="entry name" value="UNVRSLSTRESS"/>
</dbReference>
<name>A0ABS1JHN2_9BURK</name>
<keyword evidence="3" id="KW-1185">Reference proteome</keyword>
<dbReference type="CDD" id="cd00293">
    <property type="entry name" value="USP-like"/>
    <property type="match status" value="1"/>
</dbReference>
<comment type="similarity">
    <text evidence="1">Belongs to the universal stress protein A family.</text>
</comment>
<evidence type="ECO:0000313" key="3">
    <source>
        <dbReference type="Proteomes" id="UP000622707"/>
    </source>
</evidence>
<gene>
    <name evidence="2" type="ORF">JI746_00620</name>
</gene>